<feature type="region of interest" description="Disordered" evidence="1">
    <location>
        <begin position="96"/>
        <end position="127"/>
    </location>
</feature>
<dbReference type="InterPro" id="IPR023346">
    <property type="entry name" value="Lysozyme-like_dom_sf"/>
</dbReference>
<dbReference type="Proteomes" id="UP000194798">
    <property type="component" value="Unassembled WGS sequence"/>
</dbReference>
<dbReference type="OrthoDB" id="5623159at2"/>
<name>A0A251X9Y2_9GAMM</name>
<gene>
    <name evidence="2" type="ORF">TPSD3_01540</name>
</gene>
<dbReference type="SUPFAM" id="SSF53955">
    <property type="entry name" value="Lysozyme-like"/>
    <property type="match status" value="1"/>
</dbReference>
<evidence type="ECO:0000256" key="1">
    <source>
        <dbReference type="SAM" id="MobiDB-lite"/>
    </source>
</evidence>
<accession>A0A251X9Y2</accession>
<dbReference type="AlphaFoldDB" id="A0A251X9Y2"/>
<sequence>MEQPGSSMFNFFRRIFNPLSAPSGPSVPNTPPNAPSQDIPGRFPTNLSQNNPTMMRQLQEVSQYKGIIELAANRYQFPPAVLCGIGSRESHWGLALKPQGPGGRGDFVRRPPRGSRTTPEPPDGPGYGRGLMQIDYDWHEFARTGAWHDPRENILYACQVLDQARTFLTRKGLPKELLLRGILAAYNGGATAAWNAHSAGLDIDANTTGKDYSKDVLNRSGWFQLQGWR</sequence>
<evidence type="ECO:0000313" key="3">
    <source>
        <dbReference type="Proteomes" id="UP000194798"/>
    </source>
</evidence>
<keyword evidence="3" id="KW-1185">Reference proteome</keyword>
<feature type="region of interest" description="Disordered" evidence="1">
    <location>
        <begin position="22"/>
        <end position="50"/>
    </location>
</feature>
<dbReference type="EMBL" id="MSLT01000006">
    <property type="protein sequence ID" value="OUD15241.1"/>
    <property type="molecule type" value="Genomic_DNA"/>
</dbReference>
<evidence type="ECO:0000313" key="2">
    <source>
        <dbReference type="EMBL" id="OUD15241.1"/>
    </source>
</evidence>
<organism evidence="2 3">
    <name type="scientific">Thioflexithrix psekupsensis</name>
    <dbReference type="NCBI Taxonomy" id="1570016"/>
    <lineage>
        <taxon>Bacteria</taxon>
        <taxon>Pseudomonadati</taxon>
        <taxon>Pseudomonadota</taxon>
        <taxon>Gammaproteobacteria</taxon>
        <taxon>Thiotrichales</taxon>
        <taxon>Thioflexithrix</taxon>
    </lineage>
</organism>
<dbReference type="RefSeq" id="WP_086486833.1">
    <property type="nucleotide sequence ID" value="NZ_MSLT01000006.1"/>
</dbReference>
<comment type="caution">
    <text evidence="2">The sequence shown here is derived from an EMBL/GenBank/DDBJ whole genome shotgun (WGS) entry which is preliminary data.</text>
</comment>
<protein>
    <recommendedName>
        <fullName evidence="4">Transglycosylase SLT domain-containing protein</fullName>
    </recommendedName>
</protein>
<dbReference type="Gene3D" id="1.10.530.10">
    <property type="match status" value="1"/>
</dbReference>
<evidence type="ECO:0008006" key="4">
    <source>
        <dbReference type="Google" id="ProtNLM"/>
    </source>
</evidence>
<reference evidence="2 3" key="1">
    <citation type="submission" date="2016-12" db="EMBL/GenBank/DDBJ databases">
        <title>Thioflexothrix psekupsii D3 genome sequencing and assembly.</title>
        <authorList>
            <person name="Fomenkov A."/>
            <person name="Vincze T."/>
            <person name="Grabovich M."/>
            <person name="Anton B.P."/>
            <person name="Dubinina G."/>
            <person name="Orlova M."/>
            <person name="Belousova E."/>
            <person name="Roberts R.J."/>
        </authorList>
    </citation>
    <scope>NUCLEOTIDE SEQUENCE [LARGE SCALE GENOMIC DNA]</scope>
    <source>
        <strain evidence="2">D3</strain>
    </source>
</reference>
<proteinExistence type="predicted"/>